<dbReference type="NCBIfam" id="TIGR02532">
    <property type="entry name" value="IV_pilin_GFxxxE"/>
    <property type="match status" value="1"/>
</dbReference>
<feature type="transmembrane region" description="Helical" evidence="1">
    <location>
        <begin position="7"/>
        <end position="28"/>
    </location>
</feature>
<sequence length="159" mass="17045">MQRNQQGFTLVELIVVILLVSILSIYAASRFSGTSSISAYTAREQIISIIRQIQIDRMQSNASESKNILAITSSCLGSESACTELTSCSNEECRENVVSKRSDIFYNADVNFTASFASPITFDLRGNPSGDGVISITSSGSETEVCINAQGYIASGDSC</sequence>
<dbReference type="AlphaFoldDB" id="A0A6G7CMJ1"/>
<proteinExistence type="predicted"/>
<keyword evidence="1" id="KW-0812">Transmembrane</keyword>
<gene>
    <name evidence="2" type="ORF">G5S32_12955</name>
</gene>
<dbReference type="KEGG" id="vzi:G5S32_12955"/>
<dbReference type="Proteomes" id="UP000503003">
    <property type="component" value="Chromosome 1"/>
</dbReference>
<dbReference type="InterPro" id="IPR012902">
    <property type="entry name" value="N_methyl_site"/>
</dbReference>
<keyword evidence="3" id="KW-1185">Reference proteome</keyword>
<name>A0A6G7CMJ1_9VIBR</name>
<dbReference type="EMBL" id="CP049331">
    <property type="protein sequence ID" value="QIH43263.1"/>
    <property type="molecule type" value="Genomic_DNA"/>
</dbReference>
<dbReference type="Gene3D" id="3.30.700.10">
    <property type="entry name" value="Glycoprotein, Type 4 Pilin"/>
    <property type="match status" value="1"/>
</dbReference>
<reference evidence="2 3" key="1">
    <citation type="submission" date="2020-02" db="EMBL/GenBank/DDBJ databases">
        <title>A complete genome of a marine bacterium Vibrio sp. ZWAL4003 isolated from the mangrove sediment with the ability to degrade polysaccharides.</title>
        <authorList>
            <person name="Wu J."/>
            <person name="Qu W."/>
            <person name="Zeng R."/>
        </authorList>
    </citation>
    <scope>NUCLEOTIDE SEQUENCE [LARGE SCALE GENOMIC DNA]</scope>
    <source>
        <strain evidence="2 3">ZWAL4003</strain>
    </source>
</reference>
<dbReference type="Pfam" id="PF07963">
    <property type="entry name" value="N_methyl"/>
    <property type="match status" value="1"/>
</dbReference>
<organism evidence="2 3">
    <name type="scientific">Vibrio ziniensis</name>
    <dbReference type="NCBI Taxonomy" id="2711221"/>
    <lineage>
        <taxon>Bacteria</taxon>
        <taxon>Pseudomonadati</taxon>
        <taxon>Pseudomonadota</taxon>
        <taxon>Gammaproteobacteria</taxon>
        <taxon>Vibrionales</taxon>
        <taxon>Vibrionaceae</taxon>
        <taxon>Vibrio</taxon>
    </lineage>
</organism>
<keyword evidence="1" id="KW-1133">Transmembrane helix</keyword>
<evidence type="ECO:0000256" key="1">
    <source>
        <dbReference type="SAM" id="Phobius"/>
    </source>
</evidence>
<protein>
    <submittedName>
        <fullName evidence="2">Type II secretion system protein</fullName>
    </submittedName>
</protein>
<evidence type="ECO:0000313" key="3">
    <source>
        <dbReference type="Proteomes" id="UP000503003"/>
    </source>
</evidence>
<dbReference type="InterPro" id="IPR045584">
    <property type="entry name" value="Pilin-like"/>
</dbReference>
<evidence type="ECO:0000313" key="2">
    <source>
        <dbReference type="EMBL" id="QIH43263.1"/>
    </source>
</evidence>
<dbReference type="SUPFAM" id="SSF54523">
    <property type="entry name" value="Pili subunits"/>
    <property type="match status" value="1"/>
</dbReference>
<accession>A0A6G7CMJ1</accession>
<keyword evidence="1" id="KW-0472">Membrane</keyword>